<keyword evidence="2" id="KW-0808">Transferase</keyword>
<dbReference type="EC" id="2.3.1.-" evidence="2"/>
<keyword evidence="3" id="KW-1185">Reference proteome</keyword>
<evidence type="ECO:0000313" key="3">
    <source>
        <dbReference type="Proteomes" id="UP000633814"/>
    </source>
</evidence>
<reference evidence="2 3" key="1">
    <citation type="submission" date="2021-10" db="EMBL/GenBank/DDBJ databases">
        <title>Alishewanella koreense sp. nov. isolated from seawater of southwestern coast in South Korea and the proposal for the reclassification of Rheinheimera perlucida and Rheinheimera tuosuensis as Arsukibacterium perlucida and Arsukibacterium tuosuensis.</title>
        <authorList>
            <person name="Kim K.H."/>
            <person name="Ruan W."/>
            <person name="Kim K.R."/>
            <person name="Baek J.H."/>
            <person name="Jeon C.O."/>
        </authorList>
    </citation>
    <scope>NUCLEOTIDE SEQUENCE [LARGE SCALE GENOMIC DNA]</scope>
    <source>
        <strain evidence="2 3">16-MA</strain>
    </source>
</reference>
<dbReference type="SUPFAM" id="SSF55729">
    <property type="entry name" value="Acyl-CoA N-acyltransferases (Nat)"/>
    <property type="match status" value="1"/>
</dbReference>
<gene>
    <name evidence="2" type="ORF">JAO78_002015</name>
</gene>
<dbReference type="RefSeq" id="WP_226749681.1">
    <property type="nucleotide sequence ID" value="NZ_JAEINI020000001.1"/>
</dbReference>
<dbReference type="Gene3D" id="3.40.630.30">
    <property type="match status" value="1"/>
</dbReference>
<dbReference type="GO" id="GO:0016746">
    <property type="term" value="F:acyltransferase activity"/>
    <property type="evidence" value="ECO:0007669"/>
    <property type="project" value="UniProtKB-KW"/>
</dbReference>
<dbReference type="PROSITE" id="PS51186">
    <property type="entry name" value="GNAT"/>
    <property type="match status" value="1"/>
</dbReference>
<dbReference type="InterPro" id="IPR016181">
    <property type="entry name" value="Acyl_CoA_acyltransferase"/>
</dbReference>
<name>A0ABS8BZW9_9ALTE</name>
<dbReference type="InterPro" id="IPR000182">
    <property type="entry name" value="GNAT_dom"/>
</dbReference>
<proteinExistence type="predicted"/>
<dbReference type="EMBL" id="JAEINI020000001">
    <property type="protein sequence ID" value="MCB5225593.1"/>
    <property type="molecule type" value="Genomic_DNA"/>
</dbReference>
<dbReference type="CDD" id="cd04301">
    <property type="entry name" value="NAT_SF"/>
    <property type="match status" value="1"/>
</dbReference>
<dbReference type="Pfam" id="PF00583">
    <property type="entry name" value="Acetyltransf_1"/>
    <property type="match status" value="1"/>
</dbReference>
<accession>A0ABS8BZW9</accession>
<comment type="caution">
    <text evidence="2">The sequence shown here is derived from an EMBL/GenBank/DDBJ whole genome shotgun (WGS) entry which is preliminary data.</text>
</comment>
<evidence type="ECO:0000259" key="1">
    <source>
        <dbReference type="PROSITE" id="PS51186"/>
    </source>
</evidence>
<organism evidence="2 3">
    <name type="scientific">Alishewanella maricola</name>
    <dbReference type="NCBI Taxonomy" id="2795740"/>
    <lineage>
        <taxon>Bacteria</taxon>
        <taxon>Pseudomonadati</taxon>
        <taxon>Pseudomonadota</taxon>
        <taxon>Gammaproteobacteria</taxon>
        <taxon>Alteromonadales</taxon>
        <taxon>Alteromonadaceae</taxon>
        <taxon>Alishewanella</taxon>
    </lineage>
</organism>
<sequence length="158" mass="17491">MQLIPATSTHLPELMSWFNSEAELISWAGPGFRFPFNAESFAQDLKLQSLSSCLLQADDGQILGFGQYSLQHGHAHLSRLVIHPRFRGYGFIQILLGKLQRQAGLTLSTASASLFVFRSNAAAIRAYQQACFVEQLHPQGELHQLCSYMVRPANAVAS</sequence>
<protein>
    <submittedName>
        <fullName evidence="2">GNAT family N-acetyltransferase</fullName>
        <ecNumber evidence="2">2.3.1.-</ecNumber>
    </submittedName>
</protein>
<dbReference type="Proteomes" id="UP000633814">
    <property type="component" value="Unassembled WGS sequence"/>
</dbReference>
<evidence type="ECO:0000313" key="2">
    <source>
        <dbReference type="EMBL" id="MCB5225593.1"/>
    </source>
</evidence>
<keyword evidence="2" id="KW-0012">Acyltransferase</keyword>
<feature type="domain" description="N-acetyltransferase" evidence="1">
    <location>
        <begin position="1"/>
        <end position="154"/>
    </location>
</feature>